<comment type="caution">
    <text evidence="3">The sequence shown here is derived from an EMBL/GenBank/DDBJ whole genome shotgun (WGS) entry which is preliminary data.</text>
</comment>
<accession>A0A5C6CFW7</accession>
<evidence type="ECO:0000313" key="4">
    <source>
        <dbReference type="Proteomes" id="UP000318437"/>
    </source>
</evidence>
<proteinExistence type="predicted"/>
<keyword evidence="2" id="KW-0812">Transmembrane</keyword>
<keyword evidence="4" id="KW-1185">Reference proteome</keyword>
<name>A0A5C6CFW7_9BACT</name>
<keyword evidence="2" id="KW-1133">Transmembrane helix</keyword>
<organism evidence="3 4">
    <name type="scientific">Bythopirellula polymerisocia</name>
    <dbReference type="NCBI Taxonomy" id="2528003"/>
    <lineage>
        <taxon>Bacteria</taxon>
        <taxon>Pseudomonadati</taxon>
        <taxon>Planctomycetota</taxon>
        <taxon>Planctomycetia</taxon>
        <taxon>Pirellulales</taxon>
        <taxon>Lacipirellulaceae</taxon>
        <taxon>Bythopirellula</taxon>
    </lineage>
</organism>
<protein>
    <submittedName>
        <fullName evidence="3">Uncharacterized protein</fullName>
    </submittedName>
</protein>
<feature type="compositionally biased region" description="Polar residues" evidence="1">
    <location>
        <begin position="209"/>
        <end position="221"/>
    </location>
</feature>
<feature type="region of interest" description="Disordered" evidence="1">
    <location>
        <begin position="68"/>
        <end position="87"/>
    </location>
</feature>
<evidence type="ECO:0000256" key="2">
    <source>
        <dbReference type="SAM" id="Phobius"/>
    </source>
</evidence>
<dbReference type="EMBL" id="SJPS01000006">
    <property type="protein sequence ID" value="TWU23833.1"/>
    <property type="molecule type" value="Genomic_DNA"/>
</dbReference>
<evidence type="ECO:0000313" key="3">
    <source>
        <dbReference type="EMBL" id="TWU23833.1"/>
    </source>
</evidence>
<feature type="transmembrane region" description="Helical" evidence="2">
    <location>
        <begin position="101"/>
        <end position="122"/>
    </location>
</feature>
<feature type="compositionally biased region" description="Polar residues" evidence="1">
    <location>
        <begin position="256"/>
        <end position="269"/>
    </location>
</feature>
<dbReference type="AlphaFoldDB" id="A0A5C6CFW7"/>
<feature type="compositionally biased region" description="Low complexity" evidence="1">
    <location>
        <begin position="76"/>
        <end position="87"/>
    </location>
</feature>
<keyword evidence="2" id="KW-0472">Membrane</keyword>
<feature type="region of interest" description="Disordered" evidence="1">
    <location>
        <begin position="132"/>
        <end position="234"/>
    </location>
</feature>
<dbReference type="Proteomes" id="UP000318437">
    <property type="component" value="Unassembled WGS sequence"/>
</dbReference>
<feature type="region of interest" description="Disordered" evidence="1">
    <location>
        <begin position="256"/>
        <end position="280"/>
    </location>
</feature>
<evidence type="ECO:0000256" key="1">
    <source>
        <dbReference type="SAM" id="MobiDB-lite"/>
    </source>
</evidence>
<dbReference type="RefSeq" id="WP_146452306.1">
    <property type="nucleotide sequence ID" value="NZ_SJPS01000006.1"/>
</dbReference>
<dbReference type="OrthoDB" id="208996at2"/>
<reference evidence="3 4" key="1">
    <citation type="submission" date="2019-02" db="EMBL/GenBank/DDBJ databases">
        <title>Deep-cultivation of Planctomycetes and their phenomic and genomic characterization uncovers novel biology.</title>
        <authorList>
            <person name="Wiegand S."/>
            <person name="Jogler M."/>
            <person name="Boedeker C."/>
            <person name="Pinto D."/>
            <person name="Vollmers J."/>
            <person name="Rivas-Marin E."/>
            <person name="Kohn T."/>
            <person name="Peeters S.H."/>
            <person name="Heuer A."/>
            <person name="Rast P."/>
            <person name="Oberbeckmann S."/>
            <person name="Bunk B."/>
            <person name="Jeske O."/>
            <person name="Meyerdierks A."/>
            <person name="Storesund J.E."/>
            <person name="Kallscheuer N."/>
            <person name="Luecker S."/>
            <person name="Lage O.M."/>
            <person name="Pohl T."/>
            <person name="Merkel B.J."/>
            <person name="Hornburger P."/>
            <person name="Mueller R.-W."/>
            <person name="Bruemmer F."/>
            <person name="Labrenz M."/>
            <person name="Spormann A.M."/>
            <person name="Op Den Camp H."/>
            <person name="Overmann J."/>
            <person name="Amann R."/>
            <person name="Jetten M.S.M."/>
            <person name="Mascher T."/>
            <person name="Medema M.H."/>
            <person name="Devos D.P."/>
            <person name="Kaster A.-K."/>
            <person name="Ovreas L."/>
            <person name="Rohde M."/>
            <person name="Galperin M.Y."/>
            <person name="Jogler C."/>
        </authorList>
    </citation>
    <scope>NUCLEOTIDE SEQUENCE [LARGE SCALE GENOMIC DNA]</scope>
    <source>
        <strain evidence="3 4">Pla144</strain>
    </source>
</reference>
<sequence>MSAVELFKVTCVTCQAKLSVRDAALIGEIVACPRCESMVLVEAPAAVSSTIPLINHVEKLVDQPASPALESSQVDAPAAEAPASAETANVKVPMAAASSKVILWWIAYFAIGASATTAFLVLRQQVEPEPTVVAGSEDVNPAEKQPSQIAEESTPPLKPTEENASKGGPGSRSPGMTSLKKPSSELEDPPQSSPTPPSTEPSEELVTKESANPTESLTQDIPSPKLVVESPDEPRIARKFDPLRYDLEQMDLTNLGTTDEAEQSTTSLPNQPPAEEVEAWDKQDPAEKLAVVRLSDDNSTQIATRSAEPQLEYAVPSLTLKDMPITDFLDLIGSLAGVPISVSPIELQMAGISPSKRVSLDAQEIRLDEALAKVLGPLHLDATTDGPQVVIVREAASRIRKIDYPIDDLLGAQTTAEDFGEWIEKLVAPETWANAGGIGKITATPTGLSIEQAQGVHYQILFFLERIRLSKQMPLRSRFPARLLVAKTLGLAIADRVSAPTTFTFTHETPLAEVFRYWQSEMGLAVLVDWPALANANLWPDSRITCSITNEPWHAALDAVLTPLGLGWRASPGGTIQITSQAIVDIEPVLDIYPANQWQATANGEAIVIQDPANELVYVRASAEVHRKLLDR</sequence>
<gene>
    <name evidence="3" type="ORF">Pla144_40090</name>
</gene>